<evidence type="ECO:0000313" key="1">
    <source>
        <dbReference type="EnsemblPlants" id="OMERI01G06400.8"/>
    </source>
</evidence>
<dbReference type="HOGENOM" id="CLU_2871441_0_0_1"/>
<sequence>MWAPTTTSSSSSWPPAWCATFTPLAPSPPFPNFLAPNLKTDRFLRRGAAWVGGVAALNPKPSQP</sequence>
<name>A0A0E0BYM7_9ORYZ</name>
<reference evidence="1" key="2">
    <citation type="submission" date="2018-05" db="EMBL/GenBank/DDBJ databases">
        <title>OmerRS3 (Oryza meridionalis Reference Sequence Version 3).</title>
        <authorList>
            <person name="Zhang J."/>
            <person name="Kudrna D."/>
            <person name="Lee S."/>
            <person name="Talag J."/>
            <person name="Welchert J."/>
            <person name="Wing R.A."/>
        </authorList>
    </citation>
    <scope>NUCLEOTIDE SEQUENCE [LARGE SCALE GENOMIC DNA]</scope>
    <source>
        <strain evidence="1">cv. OR44</strain>
    </source>
</reference>
<dbReference type="Gramene" id="OMERI01G06400.8">
    <property type="protein sequence ID" value="OMERI01G06400.8"/>
    <property type="gene ID" value="OMERI01G06400"/>
</dbReference>
<protein>
    <submittedName>
        <fullName evidence="1">Uncharacterized protein</fullName>
    </submittedName>
</protein>
<proteinExistence type="predicted"/>
<dbReference type="EnsemblPlants" id="OMERI01G06400.8">
    <property type="protein sequence ID" value="OMERI01G06400.8"/>
    <property type="gene ID" value="OMERI01G06400"/>
</dbReference>
<keyword evidence="2" id="KW-1185">Reference proteome</keyword>
<accession>A0A0E0BYM7</accession>
<dbReference type="Proteomes" id="UP000008021">
    <property type="component" value="Chromosome 1"/>
</dbReference>
<dbReference type="AlphaFoldDB" id="A0A0E0BYM7"/>
<organism evidence="1">
    <name type="scientific">Oryza meridionalis</name>
    <dbReference type="NCBI Taxonomy" id="40149"/>
    <lineage>
        <taxon>Eukaryota</taxon>
        <taxon>Viridiplantae</taxon>
        <taxon>Streptophyta</taxon>
        <taxon>Embryophyta</taxon>
        <taxon>Tracheophyta</taxon>
        <taxon>Spermatophyta</taxon>
        <taxon>Magnoliopsida</taxon>
        <taxon>Liliopsida</taxon>
        <taxon>Poales</taxon>
        <taxon>Poaceae</taxon>
        <taxon>BOP clade</taxon>
        <taxon>Oryzoideae</taxon>
        <taxon>Oryzeae</taxon>
        <taxon>Oryzinae</taxon>
        <taxon>Oryza</taxon>
    </lineage>
</organism>
<reference evidence="1" key="1">
    <citation type="submission" date="2015-04" db="UniProtKB">
        <authorList>
            <consortium name="EnsemblPlants"/>
        </authorList>
    </citation>
    <scope>IDENTIFICATION</scope>
</reference>
<evidence type="ECO:0000313" key="2">
    <source>
        <dbReference type="Proteomes" id="UP000008021"/>
    </source>
</evidence>